<accession>A0A0H3ZLG8</accession>
<dbReference type="AlphaFoldDB" id="A0A0H3ZLG8"/>
<proteinExistence type="predicted"/>
<name>A0A0H3ZLG8_9GAMM</name>
<dbReference type="EMBL" id="KP795515">
    <property type="protein sequence ID" value="AKN36920.1"/>
    <property type="molecule type" value="Genomic_DNA"/>
</dbReference>
<sequence>MDEQKVIMHISMVKEFIDNCELTEVEKFMVAKGVMQLQETANDERSKAMLLQAHIDKNLR</sequence>
<protein>
    <submittedName>
        <fullName evidence="1">Uncharacterized protein</fullName>
    </submittedName>
</protein>
<evidence type="ECO:0000313" key="1">
    <source>
        <dbReference type="EMBL" id="AKN36920.1"/>
    </source>
</evidence>
<reference evidence="1" key="1">
    <citation type="journal article" date="2015" name="MBio">
        <title>Eco-Evolutionary Dynamics of Episomes among Ecologically Cohesive Bacterial Populations.</title>
        <authorList>
            <person name="Xue H."/>
            <person name="Cordero O.X."/>
            <person name="Camas F.M."/>
            <person name="Trimble W."/>
            <person name="Meyer F."/>
            <person name="Guglielmini J."/>
            <person name="Rocha E.P."/>
            <person name="Polz M.F."/>
        </authorList>
    </citation>
    <scope>NUCLEOTIDE SEQUENCE</scope>
    <source>
        <strain evidence="1">FF_262</strain>
    </source>
</reference>
<organism evidence="1">
    <name type="scientific">Enterovibrio norvegicus</name>
    <dbReference type="NCBI Taxonomy" id="188144"/>
    <lineage>
        <taxon>Bacteria</taxon>
        <taxon>Pseudomonadati</taxon>
        <taxon>Pseudomonadota</taxon>
        <taxon>Gammaproteobacteria</taxon>
        <taxon>Vibrionales</taxon>
        <taxon>Vibrionaceae</taxon>
        <taxon>Enterovibrio</taxon>
    </lineage>
</organism>